<reference evidence="1" key="2">
    <citation type="journal article" date="2015" name="Data Brief">
        <title>Shoot transcriptome of the giant reed, Arundo donax.</title>
        <authorList>
            <person name="Barrero R.A."/>
            <person name="Guerrero F.D."/>
            <person name="Moolhuijzen P."/>
            <person name="Goolsby J.A."/>
            <person name="Tidwell J."/>
            <person name="Bellgard S.E."/>
            <person name="Bellgard M.I."/>
        </authorList>
    </citation>
    <scope>NUCLEOTIDE SEQUENCE</scope>
    <source>
        <tissue evidence="1">Shoot tissue taken approximately 20 cm above the soil surface</tissue>
    </source>
</reference>
<organism evidence="1">
    <name type="scientific">Arundo donax</name>
    <name type="common">Giant reed</name>
    <name type="synonym">Donax arundinaceus</name>
    <dbReference type="NCBI Taxonomy" id="35708"/>
    <lineage>
        <taxon>Eukaryota</taxon>
        <taxon>Viridiplantae</taxon>
        <taxon>Streptophyta</taxon>
        <taxon>Embryophyta</taxon>
        <taxon>Tracheophyta</taxon>
        <taxon>Spermatophyta</taxon>
        <taxon>Magnoliopsida</taxon>
        <taxon>Liliopsida</taxon>
        <taxon>Poales</taxon>
        <taxon>Poaceae</taxon>
        <taxon>PACMAD clade</taxon>
        <taxon>Arundinoideae</taxon>
        <taxon>Arundineae</taxon>
        <taxon>Arundo</taxon>
    </lineage>
</organism>
<evidence type="ECO:0000313" key="1">
    <source>
        <dbReference type="EMBL" id="JAE28272.1"/>
    </source>
</evidence>
<name>A0A0A9GUP9_ARUDO</name>
<sequence length="47" mass="5501">MAPFFSISQFSTAHNQSGKIMIYSLYVNRYARTQSRLAIIIKEKNYI</sequence>
<protein>
    <submittedName>
        <fullName evidence="1">Uncharacterized protein</fullName>
    </submittedName>
</protein>
<dbReference type="AlphaFoldDB" id="A0A0A9GUP9"/>
<reference evidence="1" key="1">
    <citation type="submission" date="2014-09" db="EMBL/GenBank/DDBJ databases">
        <authorList>
            <person name="Magalhaes I.L.F."/>
            <person name="Oliveira U."/>
            <person name="Santos F.R."/>
            <person name="Vidigal T.H.D.A."/>
            <person name="Brescovit A.D."/>
            <person name="Santos A.J."/>
        </authorList>
    </citation>
    <scope>NUCLEOTIDE SEQUENCE</scope>
    <source>
        <tissue evidence="1">Shoot tissue taken approximately 20 cm above the soil surface</tissue>
    </source>
</reference>
<proteinExistence type="predicted"/>
<dbReference type="EMBL" id="GBRH01169624">
    <property type="protein sequence ID" value="JAE28272.1"/>
    <property type="molecule type" value="Transcribed_RNA"/>
</dbReference>
<accession>A0A0A9GUP9</accession>